<organism evidence="3 5">
    <name type="scientific">Bacillus tropicus</name>
    <dbReference type="NCBI Taxonomy" id="2026188"/>
    <lineage>
        <taxon>Bacteria</taxon>
        <taxon>Bacillati</taxon>
        <taxon>Bacillota</taxon>
        <taxon>Bacilli</taxon>
        <taxon>Bacillales</taxon>
        <taxon>Bacillaceae</taxon>
        <taxon>Bacillus</taxon>
        <taxon>Bacillus cereus group</taxon>
    </lineage>
</organism>
<dbReference type="AlphaFoldDB" id="A0ABD7ZV95"/>
<dbReference type="Proteomes" id="UP000594791">
    <property type="component" value="Chromosome"/>
</dbReference>
<dbReference type="RefSeq" id="WP_042514636.1">
    <property type="nucleotide sequence ID" value="NZ_CP065739.1"/>
</dbReference>
<dbReference type="InterPro" id="IPR000740">
    <property type="entry name" value="GrpE"/>
</dbReference>
<name>A0ABD7ZV95_9BACI</name>
<evidence type="ECO:0000313" key="5">
    <source>
        <dbReference type="Proteomes" id="UP001260090"/>
    </source>
</evidence>
<accession>A0ABD7ZV95</accession>
<proteinExistence type="predicted"/>
<dbReference type="InterPro" id="IPR009012">
    <property type="entry name" value="GrpE_head"/>
</dbReference>
<evidence type="ECO:0000313" key="4">
    <source>
        <dbReference type="Proteomes" id="UP000594791"/>
    </source>
</evidence>
<dbReference type="EMBL" id="CP065739">
    <property type="protein sequence ID" value="QPR75471.1"/>
    <property type="molecule type" value="Genomic_DNA"/>
</dbReference>
<dbReference type="EMBL" id="CP119875">
    <property type="protein sequence ID" value="WMY16327.1"/>
    <property type="molecule type" value="Genomic_DNA"/>
</dbReference>
<keyword evidence="1" id="KW-0143">Chaperone</keyword>
<dbReference type="Pfam" id="PF01025">
    <property type="entry name" value="GrpE"/>
    <property type="match status" value="1"/>
</dbReference>
<evidence type="ECO:0000256" key="1">
    <source>
        <dbReference type="ARBA" id="ARBA00023186"/>
    </source>
</evidence>
<dbReference type="Gene3D" id="2.30.22.10">
    <property type="entry name" value="Head domain of nucleotide exchange factor GrpE"/>
    <property type="match status" value="1"/>
</dbReference>
<protein>
    <submittedName>
        <fullName evidence="3">Nucleotide exchange factor GrpE</fullName>
    </submittedName>
</protein>
<dbReference type="GeneID" id="93006554"/>
<keyword evidence="4" id="KW-1185">Reference proteome</keyword>
<sequence>MREEQDEYTSSHILKFFIGHSANVYQLHIQGCFEEMKFVLYTDQNYEDKWSSFVATTESRFKQLFFDFLLHDMKGEFYLGDTYMEMIENDIAGLTFLEETAFEIYEPQDYSDLQPAVDILRDEIKKGNRAFFKIAQELQSTMEEYVQEKGTVEEKTSLVEFEKKQKKLALLVINMFDLLDNVYNISKQVEGNKWGDSLETTLKKALLLLEKEEIEEISVQGELFDGTVMEGVGTVPLNEVPEGYEKYQVYTVNKRGFRNAVTGEILRKAYVVTVY</sequence>
<reference evidence="2 4" key="1">
    <citation type="submission" date="2020-12" db="EMBL/GenBank/DDBJ databases">
        <title>FDA dAtabase for Regulatory Grade micrObial Sequences (FDA-ARGOS): Supporting development and validation of Infectious Disease Dx tests.</title>
        <authorList>
            <person name="Nelson B."/>
            <person name="Plummer A."/>
            <person name="Tallon L."/>
            <person name="Sadzewicz L."/>
            <person name="Zhao X."/>
            <person name="Boylan J."/>
            <person name="Ott S."/>
            <person name="Bowen H."/>
            <person name="Vavikolanu K."/>
            <person name="Mehta A."/>
            <person name="Aluvathingal J."/>
            <person name="Nadendla S."/>
            <person name="Myers T."/>
            <person name="Yan Y."/>
            <person name="Sichtig H."/>
        </authorList>
    </citation>
    <scope>NUCLEOTIDE SEQUENCE [LARGE SCALE GENOMIC DNA]</scope>
    <source>
        <strain evidence="2 4">FDAARGOS_920</strain>
    </source>
</reference>
<dbReference type="Proteomes" id="UP001260090">
    <property type="component" value="Chromosome"/>
</dbReference>
<evidence type="ECO:0000313" key="2">
    <source>
        <dbReference type="EMBL" id="QPR75471.1"/>
    </source>
</evidence>
<evidence type="ECO:0000313" key="3">
    <source>
        <dbReference type="EMBL" id="WMY16327.1"/>
    </source>
</evidence>
<reference evidence="3 5" key="2">
    <citation type="submission" date="2023-03" db="EMBL/GenBank/DDBJ databases">
        <title>Plant growth-promoting bacteria for biocontrol of bacterial wilt in tomato.</title>
        <authorList>
            <person name="Song J."/>
            <person name="Jin Y.J."/>
        </authorList>
    </citation>
    <scope>NUCLEOTIDE SEQUENCE [LARGE SCALE GENOMIC DNA]</scope>
    <source>
        <strain evidence="3 5">T36S-23</strain>
    </source>
</reference>
<gene>
    <name evidence="3" type="primary">grpE</name>
    <name evidence="2" type="ORF">I6G77_15160</name>
    <name evidence="3" type="ORF">P3F89_04610</name>
</gene>